<proteinExistence type="predicted"/>
<evidence type="ECO:0000256" key="1">
    <source>
        <dbReference type="SAM" id="MobiDB-lite"/>
    </source>
</evidence>
<name>A0A2T8I1K4_9POAL</name>
<protein>
    <submittedName>
        <fullName evidence="2">Uncharacterized protein</fullName>
    </submittedName>
</protein>
<reference evidence="2" key="1">
    <citation type="submission" date="2018-04" db="EMBL/GenBank/DDBJ databases">
        <title>WGS assembly of Panicum hallii.</title>
        <authorList>
            <person name="Lovell J."/>
            <person name="Jenkins J."/>
            <person name="Lowry D."/>
            <person name="Mamidi S."/>
            <person name="Sreedasyam A."/>
            <person name="Weng X."/>
            <person name="Barry K."/>
            <person name="Bonette J."/>
            <person name="Campitelli B."/>
            <person name="Daum C."/>
            <person name="Gordon S."/>
            <person name="Gould B."/>
            <person name="Lipzen A."/>
            <person name="Macqueen A."/>
            <person name="Palacio-Mejia J."/>
            <person name="Plott C."/>
            <person name="Shakirov E."/>
            <person name="Shu S."/>
            <person name="Yoshinaga Y."/>
            <person name="Zane M."/>
            <person name="Rokhsar D."/>
            <person name="Grimwood J."/>
            <person name="Schmutz J."/>
            <person name="Juenger T."/>
        </authorList>
    </citation>
    <scope>NUCLEOTIDE SEQUENCE [LARGE SCALE GENOMIC DNA]</scope>
    <source>
        <strain evidence="2">FIL2</strain>
    </source>
</reference>
<gene>
    <name evidence="2" type="ORF">PAHAL_9G180000</name>
</gene>
<dbReference type="Gramene" id="PVH31565">
    <property type="protein sequence ID" value="PVH31565"/>
    <property type="gene ID" value="PAHAL_9G180000"/>
</dbReference>
<dbReference type="Proteomes" id="UP000243499">
    <property type="component" value="Chromosome 9"/>
</dbReference>
<accession>A0A2T8I1K4</accession>
<organism evidence="2">
    <name type="scientific">Panicum hallii</name>
    <dbReference type="NCBI Taxonomy" id="206008"/>
    <lineage>
        <taxon>Eukaryota</taxon>
        <taxon>Viridiplantae</taxon>
        <taxon>Streptophyta</taxon>
        <taxon>Embryophyta</taxon>
        <taxon>Tracheophyta</taxon>
        <taxon>Spermatophyta</taxon>
        <taxon>Magnoliopsida</taxon>
        <taxon>Liliopsida</taxon>
        <taxon>Poales</taxon>
        <taxon>Poaceae</taxon>
        <taxon>PACMAD clade</taxon>
        <taxon>Panicoideae</taxon>
        <taxon>Panicodae</taxon>
        <taxon>Paniceae</taxon>
        <taxon>Panicinae</taxon>
        <taxon>Panicum</taxon>
        <taxon>Panicum sect. Panicum</taxon>
    </lineage>
</organism>
<sequence length="158" mass="16339">MEASRRAARGLQRSWAGAGAAVRGAGPCPAGRRGDLRRRWRIRTASGRAGNAGAGQADEASCSAGAGAGLRPVARATPKLGHGGRFGRAWRCGGGTEAGAADREIGGRNDESSPTPVSLIFRLGACADIVSCMRHRFHIFSSLSSLILSPHQTFANTS</sequence>
<dbReference type="EMBL" id="CM008054">
    <property type="protein sequence ID" value="PVH31565.1"/>
    <property type="molecule type" value="Genomic_DNA"/>
</dbReference>
<feature type="compositionally biased region" description="Low complexity" evidence="1">
    <location>
        <begin position="16"/>
        <end position="31"/>
    </location>
</feature>
<evidence type="ECO:0000313" key="2">
    <source>
        <dbReference type="EMBL" id="PVH31565.1"/>
    </source>
</evidence>
<feature type="region of interest" description="Disordered" evidence="1">
    <location>
        <begin position="1"/>
        <end position="37"/>
    </location>
</feature>
<dbReference type="AlphaFoldDB" id="A0A2T8I1K4"/>